<evidence type="ECO:0000256" key="7">
    <source>
        <dbReference type="ARBA" id="ARBA00022697"/>
    </source>
</evidence>
<keyword evidence="6 13" id="KW-0808">Transferase</keyword>
<evidence type="ECO:0000256" key="12">
    <source>
        <dbReference type="ARBA" id="ARBA00049954"/>
    </source>
</evidence>
<evidence type="ECO:0000256" key="2">
    <source>
        <dbReference type="ARBA" id="ARBA00007370"/>
    </source>
</evidence>
<reference evidence="16 17" key="1">
    <citation type="submission" date="2023-06" db="EMBL/GenBank/DDBJ databases">
        <title>Draft genome sequence of Gleimia hominis type strain CCUG 57540T.</title>
        <authorList>
            <person name="Salva-Serra F."/>
            <person name="Cardew S."/>
            <person name="Jensie Markopoulos S."/>
            <person name="Ohlen M."/>
            <person name="Inganas E."/>
            <person name="Svensson-Stadler L."/>
            <person name="Moore E.R.B."/>
        </authorList>
    </citation>
    <scope>NUCLEOTIDE SEQUENCE [LARGE SCALE GENOMIC DNA]</scope>
    <source>
        <strain evidence="16 17">CCUG 57540</strain>
    </source>
</reference>
<keyword evidence="9 13" id="KW-0418">Kinase</keyword>
<keyword evidence="13" id="KW-0963">Cytoplasm</keyword>
<evidence type="ECO:0000256" key="3">
    <source>
        <dbReference type="ARBA" id="ARBA00012078"/>
    </source>
</evidence>
<evidence type="ECO:0000256" key="5">
    <source>
        <dbReference type="ARBA" id="ARBA00022605"/>
    </source>
</evidence>
<dbReference type="EMBL" id="JASXSX010000001">
    <property type="protein sequence ID" value="MDT3767393.1"/>
    <property type="molecule type" value="Genomic_DNA"/>
</dbReference>
<accession>A0ABU3IAJ1</accession>
<evidence type="ECO:0000259" key="15">
    <source>
        <dbReference type="Pfam" id="PF08544"/>
    </source>
</evidence>
<keyword evidence="8 13" id="KW-0547">Nucleotide-binding</keyword>
<proteinExistence type="inferred from homology"/>
<dbReference type="InterPro" id="IPR020568">
    <property type="entry name" value="Ribosomal_Su5_D2-typ_SF"/>
</dbReference>
<dbReference type="SUPFAM" id="SSF54211">
    <property type="entry name" value="Ribosomal protein S5 domain 2-like"/>
    <property type="match status" value="1"/>
</dbReference>
<gene>
    <name evidence="13 16" type="primary">thrB</name>
    <name evidence="16" type="ORF">QS713_04845</name>
</gene>
<comment type="similarity">
    <text evidence="2 13">Belongs to the GHMP kinase family. Homoserine kinase subfamily.</text>
</comment>
<evidence type="ECO:0000313" key="17">
    <source>
        <dbReference type="Proteomes" id="UP001247542"/>
    </source>
</evidence>
<feature type="domain" description="GHMP kinase N-terminal" evidence="14">
    <location>
        <begin position="63"/>
        <end position="146"/>
    </location>
</feature>
<dbReference type="NCBIfam" id="TIGR00191">
    <property type="entry name" value="thrB"/>
    <property type="match status" value="1"/>
</dbReference>
<dbReference type="Pfam" id="PF08544">
    <property type="entry name" value="GHMP_kinases_C"/>
    <property type="match status" value="1"/>
</dbReference>
<evidence type="ECO:0000256" key="4">
    <source>
        <dbReference type="ARBA" id="ARBA00017858"/>
    </source>
</evidence>
<dbReference type="InterPro" id="IPR006203">
    <property type="entry name" value="GHMP_knse_ATP-bd_CS"/>
</dbReference>
<dbReference type="InterPro" id="IPR000870">
    <property type="entry name" value="Homoserine_kinase"/>
</dbReference>
<evidence type="ECO:0000256" key="1">
    <source>
        <dbReference type="ARBA" id="ARBA00005015"/>
    </source>
</evidence>
<dbReference type="InterPro" id="IPR036554">
    <property type="entry name" value="GHMP_kinase_C_sf"/>
</dbReference>
<dbReference type="Proteomes" id="UP001247542">
    <property type="component" value="Unassembled WGS sequence"/>
</dbReference>
<comment type="function">
    <text evidence="12 13">Catalyzes the ATP-dependent phosphorylation of L-homoserine to L-homoserine phosphate.</text>
</comment>
<evidence type="ECO:0000313" key="16">
    <source>
        <dbReference type="EMBL" id="MDT3767393.1"/>
    </source>
</evidence>
<comment type="pathway">
    <text evidence="1 13">Amino-acid biosynthesis; L-threonine biosynthesis; L-threonine from L-aspartate: step 4/5.</text>
</comment>
<protein>
    <recommendedName>
        <fullName evidence="4 13">Homoserine kinase</fullName>
        <shortName evidence="13">HK</shortName>
        <shortName evidence="13">HSK</shortName>
        <ecNumber evidence="3 13">2.7.1.39</ecNumber>
    </recommendedName>
</protein>
<sequence length="312" mass="32701">MRLVNDQVTVRVPATSANLGPGYDSYGLALSMYNEVSMRATTGSTRVQVRGVGAGELPDGEDNLIVRALRAGLDYLDVSQVGVDMVTTNRIPQGAGLGSSAAAIVAGLSIARGLVGPEAMPDQTVFQLATELEGHPDNVAPAVFGGATFAWITTEAPKSNGTAEQVARVVRVEPPETIKPTVLVPPYSLATREAREALPRTVAHPDAAFNVGRAGLLALVMAGAADTRYLFEATADKLHQDARAECMPASHALVTFLREQGLPAVISGAGPTVLILGELSAQQQEDAAASGWRVHRLDVCNQGTSIEARRKS</sequence>
<dbReference type="PROSITE" id="PS00627">
    <property type="entry name" value="GHMP_KINASES_ATP"/>
    <property type="match status" value="1"/>
</dbReference>
<comment type="subcellular location">
    <subcellularLocation>
        <location evidence="13">Cytoplasm</location>
    </subcellularLocation>
</comment>
<dbReference type="InterPro" id="IPR014721">
    <property type="entry name" value="Ribsml_uS5_D2-typ_fold_subgr"/>
</dbReference>
<keyword evidence="7 13" id="KW-0791">Threonine biosynthesis</keyword>
<dbReference type="InterPro" id="IPR013750">
    <property type="entry name" value="GHMP_kinase_C_dom"/>
</dbReference>
<name>A0ABU3IAJ1_9ACTO</name>
<keyword evidence="5 13" id="KW-0028">Amino-acid biosynthesis</keyword>
<feature type="domain" description="GHMP kinase C-terminal" evidence="15">
    <location>
        <begin position="233"/>
        <end position="286"/>
    </location>
</feature>
<dbReference type="GO" id="GO:0004413">
    <property type="term" value="F:homoserine kinase activity"/>
    <property type="evidence" value="ECO:0007669"/>
    <property type="project" value="UniProtKB-EC"/>
</dbReference>
<dbReference type="InterPro" id="IPR006204">
    <property type="entry name" value="GHMP_kinase_N_dom"/>
</dbReference>
<organism evidence="16 17">
    <name type="scientific">Gleimia hominis</name>
    <dbReference type="NCBI Taxonomy" id="595468"/>
    <lineage>
        <taxon>Bacteria</taxon>
        <taxon>Bacillati</taxon>
        <taxon>Actinomycetota</taxon>
        <taxon>Actinomycetes</taxon>
        <taxon>Actinomycetales</taxon>
        <taxon>Actinomycetaceae</taxon>
        <taxon>Gleimia</taxon>
    </lineage>
</organism>
<dbReference type="HAMAP" id="MF_00384">
    <property type="entry name" value="Homoser_kinase"/>
    <property type="match status" value="1"/>
</dbReference>
<dbReference type="Gene3D" id="3.30.230.10">
    <property type="match status" value="1"/>
</dbReference>
<dbReference type="PIRSF" id="PIRSF000676">
    <property type="entry name" value="Homoser_kin"/>
    <property type="match status" value="1"/>
</dbReference>
<evidence type="ECO:0000256" key="8">
    <source>
        <dbReference type="ARBA" id="ARBA00022741"/>
    </source>
</evidence>
<comment type="caution">
    <text evidence="16">The sequence shown here is derived from an EMBL/GenBank/DDBJ whole genome shotgun (WGS) entry which is preliminary data.</text>
</comment>
<dbReference type="EC" id="2.7.1.39" evidence="3 13"/>
<dbReference type="Pfam" id="PF00288">
    <property type="entry name" value="GHMP_kinases_N"/>
    <property type="match status" value="1"/>
</dbReference>
<evidence type="ECO:0000256" key="11">
    <source>
        <dbReference type="ARBA" id="ARBA00049375"/>
    </source>
</evidence>
<evidence type="ECO:0000256" key="6">
    <source>
        <dbReference type="ARBA" id="ARBA00022679"/>
    </source>
</evidence>
<dbReference type="RefSeq" id="WP_313272911.1">
    <property type="nucleotide sequence ID" value="NZ_JASXSX010000001.1"/>
</dbReference>
<dbReference type="Gene3D" id="3.30.70.890">
    <property type="entry name" value="GHMP kinase, C-terminal domain"/>
    <property type="match status" value="1"/>
</dbReference>
<keyword evidence="10 13" id="KW-0067">ATP-binding</keyword>
<dbReference type="PANTHER" id="PTHR20861:SF1">
    <property type="entry name" value="HOMOSERINE KINASE"/>
    <property type="match status" value="1"/>
</dbReference>
<dbReference type="PANTHER" id="PTHR20861">
    <property type="entry name" value="HOMOSERINE/4-DIPHOSPHOCYTIDYL-2-C-METHYL-D-ERYTHRITOL KINASE"/>
    <property type="match status" value="1"/>
</dbReference>
<comment type="catalytic activity">
    <reaction evidence="11 13">
        <text>L-homoserine + ATP = O-phospho-L-homoserine + ADP + H(+)</text>
        <dbReference type="Rhea" id="RHEA:13985"/>
        <dbReference type="ChEBI" id="CHEBI:15378"/>
        <dbReference type="ChEBI" id="CHEBI:30616"/>
        <dbReference type="ChEBI" id="CHEBI:57476"/>
        <dbReference type="ChEBI" id="CHEBI:57590"/>
        <dbReference type="ChEBI" id="CHEBI:456216"/>
        <dbReference type="EC" id="2.7.1.39"/>
    </reaction>
</comment>
<evidence type="ECO:0000259" key="14">
    <source>
        <dbReference type="Pfam" id="PF00288"/>
    </source>
</evidence>
<dbReference type="PRINTS" id="PR00958">
    <property type="entry name" value="HOMSERKINASE"/>
</dbReference>
<evidence type="ECO:0000256" key="13">
    <source>
        <dbReference type="HAMAP-Rule" id="MF_00384"/>
    </source>
</evidence>
<keyword evidence="17" id="KW-1185">Reference proteome</keyword>
<evidence type="ECO:0000256" key="10">
    <source>
        <dbReference type="ARBA" id="ARBA00022840"/>
    </source>
</evidence>
<dbReference type="SUPFAM" id="SSF55060">
    <property type="entry name" value="GHMP Kinase, C-terminal domain"/>
    <property type="match status" value="1"/>
</dbReference>
<evidence type="ECO:0000256" key="9">
    <source>
        <dbReference type="ARBA" id="ARBA00022777"/>
    </source>
</evidence>
<feature type="binding site" evidence="13">
    <location>
        <begin position="92"/>
        <end position="102"/>
    </location>
    <ligand>
        <name>ATP</name>
        <dbReference type="ChEBI" id="CHEBI:30616"/>
    </ligand>
</feature>